<keyword evidence="1" id="KW-0819">tRNA processing</keyword>
<comment type="catalytic activity">
    <reaction evidence="1">
        <text>cytidine(4) in tRNA(Gly)(GCC) + S-adenosyl-L-methionine = 2'-O-methylcytidine(4) in tRNA(Gly)(GCC) + S-adenosyl-L-homocysteine + H(+)</text>
        <dbReference type="Rhea" id="RHEA:43192"/>
        <dbReference type="Rhea" id="RHEA-COMP:10399"/>
        <dbReference type="Rhea" id="RHEA-COMP:10400"/>
        <dbReference type="ChEBI" id="CHEBI:15378"/>
        <dbReference type="ChEBI" id="CHEBI:57856"/>
        <dbReference type="ChEBI" id="CHEBI:59789"/>
        <dbReference type="ChEBI" id="CHEBI:74495"/>
        <dbReference type="ChEBI" id="CHEBI:82748"/>
        <dbReference type="EC" id="2.1.1.225"/>
    </reaction>
</comment>
<dbReference type="Pfam" id="PF05206">
    <property type="entry name" value="TRM13"/>
    <property type="match status" value="1"/>
</dbReference>
<keyword evidence="1" id="KW-0479">Metal-binding</keyword>
<dbReference type="GO" id="GO:0030488">
    <property type="term" value="P:tRNA methylation"/>
    <property type="evidence" value="ECO:0007669"/>
    <property type="project" value="InterPro"/>
</dbReference>
<keyword evidence="1" id="KW-0862">Zinc</keyword>
<feature type="non-terminal residue" evidence="4">
    <location>
        <position position="1"/>
    </location>
</feature>
<keyword evidence="1 4" id="KW-0489">Methyltransferase</keyword>
<dbReference type="GO" id="GO:0106050">
    <property type="term" value="F:tRNA 2'-O-methyltransferase activity"/>
    <property type="evidence" value="ECO:0007669"/>
    <property type="project" value="UniProtKB-UniRule"/>
</dbReference>
<dbReference type="AlphaFoldDB" id="A0A1D1YU29"/>
<dbReference type="GO" id="GO:0008270">
    <property type="term" value="F:zinc ion binding"/>
    <property type="evidence" value="ECO:0007669"/>
    <property type="project" value="UniProtKB-KW"/>
</dbReference>
<gene>
    <name evidence="4" type="primary">TRM13_1</name>
    <name evidence="4" type="ORF">g.66351</name>
</gene>
<dbReference type="EMBL" id="GDJX01009804">
    <property type="protein sequence ID" value="JAT58132.1"/>
    <property type="molecule type" value="Transcribed_RNA"/>
</dbReference>
<keyword evidence="1 4" id="KW-0808">Transferase</keyword>
<protein>
    <recommendedName>
        <fullName evidence="1">tRNA:m(4)X modification enzyme TRM13</fullName>
        <ecNumber evidence="1">2.1.1.225</ecNumber>
    </recommendedName>
</protein>
<reference evidence="4" key="1">
    <citation type="submission" date="2015-07" db="EMBL/GenBank/DDBJ databases">
        <title>Transcriptome Assembly of Anthurium amnicola.</title>
        <authorList>
            <person name="Suzuki J."/>
        </authorList>
    </citation>
    <scope>NUCLEOTIDE SEQUENCE</scope>
</reference>
<proteinExistence type="inferred from homology"/>
<keyword evidence="1" id="KW-0863">Zinc-finger</keyword>
<feature type="chain" id="PRO_5008900503" description="tRNA:m(4)X modification enzyme TRM13" evidence="2">
    <location>
        <begin position="27"/>
        <end position="113"/>
    </location>
</feature>
<dbReference type="PANTHER" id="PTHR12998:SF0">
    <property type="entry name" value="TRNA:M(4)X MODIFICATION ENZYME TRM13 HOMOLOG"/>
    <property type="match status" value="1"/>
</dbReference>
<comment type="catalytic activity">
    <reaction evidence="1">
        <text>cytidine(4) in tRNA(Pro) + S-adenosyl-L-methionine = 2'-O-methylcytidine(4) in tRNA(Pro) + S-adenosyl-L-homocysteine + H(+)</text>
        <dbReference type="Rhea" id="RHEA:32767"/>
        <dbReference type="Rhea" id="RHEA-COMP:10397"/>
        <dbReference type="Rhea" id="RHEA-COMP:10398"/>
        <dbReference type="ChEBI" id="CHEBI:15378"/>
        <dbReference type="ChEBI" id="CHEBI:57856"/>
        <dbReference type="ChEBI" id="CHEBI:59789"/>
        <dbReference type="ChEBI" id="CHEBI:74495"/>
        <dbReference type="ChEBI" id="CHEBI:82748"/>
        <dbReference type="EC" id="2.1.1.225"/>
    </reaction>
</comment>
<organism evidence="4">
    <name type="scientific">Anthurium amnicola</name>
    <dbReference type="NCBI Taxonomy" id="1678845"/>
    <lineage>
        <taxon>Eukaryota</taxon>
        <taxon>Viridiplantae</taxon>
        <taxon>Streptophyta</taxon>
        <taxon>Embryophyta</taxon>
        <taxon>Tracheophyta</taxon>
        <taxon>Spermatophyta</taxon>
        <taxon>Magnoliopsida</taxon>
        <taxon>Liliopsida</taxon>
        <taxon>Araceae</taxon>
        <taxon>Pothoideae</taxon>
        <taxon>Potheae</taxon>
        <taxon>Anthurium</taxon>
    </lineage>
</organism>
<feature type="signal peptide" evidence="2">
    <location>
        <begin position="1"/>
        <end position="26"/>
    </location>
</feature>
<sequence>IGQGQPPKSAQPCSIHLMLFIRLCHFLTQFHFSSNECSGTGCSNTDGQGVEEALKHMNSGEKAQLGFICKEIMDMGRLLWLKEQGLVADLVQYVPPNISPENHLLVAKLNLQP</sequence>
<name>A0A1D1YU29_9ARAE</name>
<evidence type="ECO:0000256" key="1">
    <source>
        <dbReference type="RuleBase" id="RU367103"/>
    </source>
</evidence>
<comment type="similarity">
    <text evidence="1">Belongs to the methyltransferase TRM13 family.</text>
</comment>
<keyword evidence="2" id="KW-0732">Signal</keyword>
<dbReference type="PANTHER" id="PTHR12998">
    <property type="entry name" value="TRNA:M(4)X MODIFICATION ENZYME TRM13 HOMOLOG"/>
    <property type="match status" value="1"/>
</dbReference>
<dbReference type="EC" id="2.1.1.225" evidence="1"/>
<accession>A0A1D1YU29</accession>
<comment type="catalytic activity">
    <reaction evidence="1">
        <text>adenosine(4) in tRNA(His) + S-adenosyl-L-methionine = 2'-O-methyladenosine(4) in tRNA(His) + S-adenosyl-L-homocysteine + H(+)</text>
        <dbReference type="Rhea" id="RHEA:43196"/>
        <dbReference type="Rhea" id="RHEA-COMP:10401"/>
        <dbReference type="Rhea" id="RHEA-COMP:10402"/>
        <dbReference type="ChEBI" id="CHEBI:15378"/>
        <dbReference type="ChEBI" id="CHEBI:57856"/>
        <dbReference type="ChEBI" id="CHEBI:59789"/>
        <dbReference type="ChEBI" id="CHEBI:74411"/>
        <dbReference type="ChEBI" id="CHEBI:74477"/>
        <dbReference type="EC" id="2.1.1.225"/>
    </reaction>
</comment>
<dbReference type="InterPro" id="IPR007871">
    <property type="entry name" value="Methyltransferase_TRM13"/>
</dbReference>
<dbReference type="InterPro" id="IPR039044">
    <property type="entry name" value="Trm13"/>
</dbReference>
<feature type="domain" description="Methyltransferase TRM13" evidence="3">
    <location>
        <begin position="37"/>
        <end position="107"/>
    </location>
</feature>
<evidence type="ECO:0000259" key="3">
    <source>
        <dbReference type="Pfam" id="PF05206"/>
    </source>
</evidence>
<evidence type="ECO:0000256" key="2">
    <source>
        <dbReference type="SAM" id="SignalP"/>
    </source>
</evidence>
<keyword evidence="1" id="KW-0949">S-adenosyl-L-methionine</keyword>
<evidence type="ECO:0000313" key="4">
    <source>
        <dbReference type="EMBL" id="JAT58132.1"/>
    </source>
</evidence>
<comment type="function">
    <text evidence="1">tRNA methylase which 2'-O-methylates cytidine(4) in tRNA(Pro) and tRNA(Gly)(GCC), and adenosine(4) in tRNA(His).</text>
</comment>